<feature type="chain" id="PRO_5015064998" evidence="1">
    <location>
        <begin position="22"/>
        <end position="189"/>
    </location>
</feature>
<dbReference type="Gene3D" id="3.30.70.2060">
    <property type="match status" value="1"/>
</dbReference>
<dbReference type="Pfam" id="PF05573">
    <property type="entry name" value="NosL"/>
    <property type="match status" value="1"/>
</dbReference>
<dbReference type="PANTHER" id="PTHR41247">
    <property type="entry name" value="HTH-TYPE TRANSCRIPTIONAL REPRESSOR YCNK"/>
    <property type="match status" value="1"/>
</dbReference>
<dbReference type="PROSITE" id="PS51257">
    <property type="entry name" value="PROKAR_LIPOPROTEIN"/>
    <property type="match status" value="1"/>
</dbReference>
<dbReference type="RefSeq" id="WP_149789716.1">
    <property type="nucleotide sequence ID" value="NZ_FNIO01000014.1"/>
</dbReference>
<evidence type="ECO:0000313" key="2">
    <source>
        <dbReference type="EMBL" id="SHK95706.1"/>
    </source>
</evidence>
<proteinExistence type="predicted"/>
<evidence type="ECO:0000313" key="3">
    <source>
        <dbReference type="Proteomes" id="UP000324252"/>
    </source>
</evidence>
<organism evidence="2 3">
    <name type="scientific">Lutimaribacter pacificus</name>
    <dbReference type="NCBI Taxonomy" id="391948"/>
    <lineage>
        <taxon>Bacteria</taxon>
        <taxon>Pseudomonadati</taxon>
        <taxon>Pseudomonadota</taxon>
        <taxon>Alphaproteobacteria</taxon>
        <taxon>Rhodobacterales</taxon>
        <taxon>Roseobacteraceae</taxon>
        <taxon>Lutimaribacter</taxon>
    </lineage>
</organism>
<gene>
    <name evidence="2" type="ORF">SAMN05444142_11450</name>
</gene>
<dbReference type="Gene3D" id="3.30.70.2050">
    <property type="match status" value="1"/>
</dbReference>
<feature type="signal peptide" evidence="1">
    <location>
        <begin position="1"/>
        <end position="21"/>
    </location>
</feature>
<dbReference type="Proteomes" id="UP000324252">
    <property type="component" value="Unassembled WGS sequence"/>
</dbReference>
<protein>
    <submittedName>
        <fullName evidence="2">Copper chaperone NosL</fullName>
    </submittedName>
</protein>
<reference evidence="2 3" key="1">
    <citation type="submission" date="2016-11" db="EMBL/GenBank/DDBJ databases">
        <authorList>
            <person name="Varghese N."/>
            <person name="Submissions S."/>
        </authorList>
    </citation>
    <scope>NUCLEOTIDE SEQUENCE [LARGE SCALE GENOMIC DNA]</scope>
    <source>
        <strain evidence="2 3">DSM 29620</strain>
    </source>
</reference>
<sequence length="189" mass="20157">MRGFLACLCLVALAACQEDTAGPPPAVTMTSSAVGHFCQMNMLEHPGPKAQVHLKGLPGAPLFFSQVRDAIAYLRMPEQSHEIAAVYVSDMGQAPSWDFPGPDNWITADSAHYVLESGRVGGMGAPELVPFADTDAARDFINRHGGRLVALNEIPDDAVLAPVQTATPDGADDGDFAERLRALSKERTN</sequence>
<dbReference type="OrthoDB" id="7354657at2"/>
<dbReference type="InterPro" id="IPR008719">
    <property type="entry name" value="N2O_reductase_NosL"/>
</dbReference>
<evidence type="ECO:0000256" key="1">
    <source>
        <dbReference type="SAM" id="SignalP"/>
    </source>
</evidence>
<dbReference type="EMBL" id="FQZZ01000014">
    <property type="protein sequence ID" value="SHK95706.1"/>
    <property type="molecule type" value="Genomic_DNA"/>
</dbReference>
<dbReference type="SUPFAM" id="SSF160387">
    <property type="entry name" value="NosL/MerB-like"/>
    <property type="match status" value="1"/>
</dbReference>
<keyword evidence="1" id="KW-0732">Signal</keyword>
<keyword evidence="3" id="KW-1185">Reference proteome</keyword>
<accession>A0A1H0NSD1</accession>
<dbReference type="PANTHER" id="PTHR41247:SF1">
    <property type="entry name" value="HTH-TYPE TRANSCRIPTIONAL REPRESSOR YCNK"/>
    <property type="match status" value="1"/>
</dbReference>
<dbReference type="AlphaFoldDB" id="A0A1H0NSD1"/>
<name>A0A1H0NSD1_9RHOB</name>